<accession>A0A9P4TIR1</accession>
<evidence type="ECO:0000313" key="2">
    <source>
        <dbReference type="EMBL" id="KAF3005681.1"/>
    </source>
</evidence>
<dbReference type="Proteomes" id="UP000801428">
    <property type="component" value="Unassembled WGS sequence"/>
</dbReference>
<name>A0A9P4TIR1_CURKU</name>
<proteinExistence type="predicted"/>
<dbReference type="EMBL" id="SWKU01000006">
    <property type="protein sequence ID" value="KAF3005681.1"/>
    <property type="molecule type" value="Genomic_DNA"/>
</dbReference>
<evidence type="ECO:0000313" key="3">
    <source>
        <dbReference type="Proteomes" id="UP000801428"/>
    </source>
</evidence>
<keyword evidence="3" id="KW-1185">Reference proteome</keyword>
<feature type="compositionally biased region" description="Polar residues" evidence="1">
    <location>
        <begin position="293"/>
        <end position="311"/>
    </location>
</feature>
<reference evidence="2" key="1">
    <citation type="submission" date="2019-04" db="EMBL/GenBank/DDBJ databases">
        <title>Sequencing of skin fungus with MAO and IRED activity.</title>
        <authorList>
            <person name="Marsaioli A.J."/>
            <person name="Bonatto J.M.C."/>
            <person name="Reis Junior O."/>
        </authorList>
    </citation>
    <scope>NUCLEOTIDE SEQUENCE</scope>
    <source>
        <strain evidence="2">30M1</strain>
    </source>
</reference>
<evidence type="ECO:0000256" key="1">
    <source>
        <dbReference type="SAM" id="MobiDB-lite"/>
    </source>
</evidence>
<protein>
    <submittedName>
        <fullName evidence="2">Uncharacterized protein</fullName>
    </submittedName>
</protein>
<sequence length="372" mass="42053">MAQPVPAPNHPVPHVEYLYPEVTPELTVRELHRQPMVLFAHNPVSGCPINPEETLVTGRDEATDRARRIAVHTISVDRVHYHELMGTANSESTKLDENMFGDVRSAVSGEMFGKSSFLTKHVFGRYSSYRLKTLIHNLRIWSRIYEFAVPGETWDQVLLRLSNSAFCTAEAVRLENLWTTKYNEHIRDQGNLVEVLTGEANAQAQRQLGFLRRIVNEPPRCTIPNVAALPTRQAAFQALMRPDSDMTKDEHFFASVVHQSTMPKISVSPTRSKITSFFKRVSRADAETPPTPSSISKRNNTSPKQQQTPLQEPQRAFADPPIFICLQPTCGHDTGEFESYRGLVRHVDIFHKIEKTATCTESPLEDGTRKIP</sequence>
<organism evidence="2 3">
    <name type="scientific">Curvularia kusanoi</name>
    <name type="common">Cochliobolus kusanoi</name>
    <dbReference type="NCBI Taxonomy" id="90978"/>
    <lineage>
        <taxon>Eukaryota</taxon>
        <taxon>Fungi</taxon>
        <taxon>Dikarya</taxon>
        <taxon>Ascomycota</taxon>
        <taxon>Pezizomycotina</taxon>
        <taxon>Dothideomycetes</taxon>
        <taxon>Pleosporomycetidae</taxon>
        <taxon>Pleosporales</taxon>
        <taxon>Pleosporineae</taxon>
        <taxon>Pleosporaceae</taxon>
        <taxon>Curvularia</taxon>
    </lineage>
</organism>
<gene>
    <name evidence="2" type="ORF">E8E13_004935</name>
</gene>
<comment type="caution">
    <text evidence="2">The sequence shown here is derived from an EMBL/GenBank/DDBJ whole genome shotgun (WGS) entry which is preliminary data.</text>
</comment>
<dbReference type="AlphaFoldDB" id="A0A9P4TIR1"/>
<feature type="region of interest" description="Disordered" evidence="1">
    <location>
        <begin position="279"/>
        <end position="313"/>
    </location>
</feature>